<accession>A0ABY4QNC8</accession>
<reference evidence="2" key="1">
    <citation type="submission" date="2022-05" db="EMBL/GenBank/DDBJ databases">
        <title>A methanotrophic Mycobacterium dominates a cave microbial ecosystem.</title>
        <authorList>
            <person name="Van Spanning R.J.M."/>
            <person name="Guan Q."/>
            <person name="Melkonian C."/>
            <person name="Gallant J."/>
            <person name="Polerecky L."/>
            <person name="Flot J.-F."/>
            <person name="Brandt B.W."/>
            <person name="Braster M."/>
            <person name="Iturbe Espinoza P."/>
            <person name="Aerts J."/>
            <person name="Meima-Franke M."/>
            <person name="Piersma S.R."/>
            <person name="Bunduc C."/>
            <person name="Ummels R."/>
            <person name="Pain A."/>
            <person name="Fleming E.J."/>
            <person name="van der Wel N."/>
            <person name="Gherman V.D."/>
            <person name="Sarbu S.M."/>
            <person name="Bodelier P.L.E."/>
            <person name="Bitter W."/>
        </authorList>
    </citation>
    <scope>NUCLEOTIDE SEQUENCE</scope>
    <source>
        <strain evidence="2">Sulfur Cave</strain>
    </source>
</reference>
<sequence length="466" mass="50636">MQATTGWSRRLDVEVRGDDVVSHTGSVITRMLADATGLTGALSDALYRPDVVHDRGAVMRDLAVSIADGATSICDIAVLGDQKRVFGPVASTTTAWRALNELDDAALKRLALARGRVRARVWERIAARQGKIPPVRTCYGDLDDVICIRIDATLITSYSDKESAAGNFKGGWGFHPLTAWCDNTGELLAIIPRAGNAGSNTAADHIAIIDAAIAAIPATWRHNLLITIDGAGSSHKVIEHITKLNTRAGYSVQYSVGFDLDARVRAALALLPETGWEPALDATGKPREDAQVAEVTGLLRESHGGDKLAAWPAGMRILVRREPIETGAQLSLFEQTNGYRYQPLATNTAGGQAQRLEARHRVHARVEGFIRCAKDTGLAKWPSSSYAMNRAWVAAVALAVDLLCWTRLLLLDGALAAAEPQTLRYRLLHTAARIIKHSRKQILRIPQTWPWATQLETAFHRVLAIP</sequence>
<evidence type="ECO:0000313" key="3">
    <source>
        <dbReference type="Proteomes" id="UP001056610"/>
    </source>
</evidence>
<protein>
    <submittedName>
        <fullName evidence="2">IS1380 family transposase</fullName>
    </submittedName>
</protein>
<gene>
    <name evidence="2" type="ORF">M5I08_09895</name>
</gene>
<dbReference type="EMBL" id="CP097320">
    <property type="protein sequence ID" value="UQX12507.1"/>
    <property type="molecule type" value="Genomic_DNA"/>
</dbReference>
<dbReference type="Proteomes" id="UP001056610">
    <property type="component" value="Chromosome"/>
</dbReference>
<name>A0ABY4QNC8_9MYCO</name>
<dbReference type="InterPro" id="IPR025668">
    <property type="entry name" value="Tnp_DDE_dom"/>
</dbReference>
<evidence type="ECO:0000313" key="2">
    <source>
        <dbReference type="EMBL" id="UQX12507.1"/>
    </source>
</evidence>
<dbReference type="RefSeq" id="WP_219066449.1">
    <property type="nucleotide sequence ID" value="NZ_CAJUXY010000007.1"/>
</dbReference>
<dbReference type="Pfam" id="PF13701">
    <property type="entry name" value="DDE_Tnp_1_4"/>
    <property type="match status" value="1"/>
</dbReference>
<evidence type="ECO:0000259" key="1">
    <source>
        <dbReference type="Pfam" id="PF13701"/>
    </source>
</evidence>
<dbReference type="InterPro" id="IPR047960">
    <property type="entry name" value="Transpos_IS1380"/>
</dbReference>
<dbReference type="NCBIfam" id="NF033539">
    <property type="entry name" value="transpos_IS1380"/>
    <property type="match status" value="1"/>
</dbReference>
<proteinExistence type="predicted"/>
<organism evidence="2 3">
    <name type="scientific">Candidatus Mycobacterium methanotrophicum</name>
    <dbReference type="NCBI Taxonomy" id="2943498"/>
    <lineage>
        <taxon>Bacteria</taxon>
        <taxon>Bacillati</taxon>
        <taxon>Actinomycetota</taxon>
        <taxon>Actinomycetes</taxon>
        <taxon>Mycobacteriales</taxon>
        <taxon>Mycobacteriaceae</taxon>
        <taxon>Mycobacterium</taxon>
    </lineage>
</organism>
<feature type="domain" description="Transposase DDE" evidence="1">
    <location>
        <begin position="8"/>
        <end position="462"/>
    </location>
</feature>
<keyword evidence="3" id="KW-1185">Reference proteome</keyword>